<evidence type="ECO:0000313" key="12">
    <source>
        <dbReference type="Proteomes" id="UP001610411"/>
    </source>
</evidence>
<dbReference type="InterPro" id="IPR026743">
    <property type="entry name" value="Equatorial_segment"/>
</dbReference>
<dbReference type="AlphaFoldDB" id="A0ABD2EWP9"/>
<evidence type="ECO:0000256" key="5">
    <source>
        <dbReference type="ARBA" id="ARBA00022729"/>
    </source>
</evidence>
<evidence type="ECO:0000256" key="1">
    <source>
        <dbReference type="ARBA" id="ARBA00003615"/>
    </source>
</evidence>
<dbReference type="PANTHER" id="PTHR31667">
    <property type="entry name" value="SPERM EQUATORIAL SEGMENT PROTEIN 1"/>
    <property type="match status" value="1"/>
</dbReference>
<reference evidence="11 12" key="1">
    <citation type="journal article" date="2024" name="G3 (Bethesda)">
        <title>A hybrid genome assembly of the endangered aye-aye (Daubentonia madagascariensis).</title>
        <authorList>
            <person name="Versoza C.J."/>
            <person name="Pfeifer S.P."/>
        </authorList>
    </citation>
    <scope>NUCLEOTIDE SEQUENCE [LARGE SCALE GENOMIC DNA]</scope>
    <source>
        <strain evidence="11">6821</strain>
    </source>
</reference>
<evidence type="ECO:0000256" key="9">
    <source>
        <dbReference type="SAM" id="MobiDB-lite"/>
    </source>
</evidence>
<evidence type="ECO:0000256" key="3">
    <source>
        <dbReference type="ARBA" id="ARBA00020783"/>
    </source>
</evidence>
<keyword evidence="6" id="KW-0325">Glycoprotein</keyword>
<feature type="chain" id="PRO_5044809369" description="Sperm equatorial segment protein 1" evidence="10">
    <location>
        <begin position="20"/>
        <end position="344"/>
    </location>
</feature>
<accession>A0ABD2EWP9</accession>
<evidence type="ECO:0000256" key="10">
    <source>
        <dbReference type="SAM" id="SignalP"/>
    </source>
</evidence>
<feature type="compositionally biased region" description="Low complexity" evidence="9">
    <location>
        <begin position="161"/>
        <end position="180"/>
    </location>
</feature>
<evidence type="ECO:0000256" key="7">
    <source>
        <dbReference type="ARBA" id="ARBA00023329"/>
    </source>
</evidence>
<dbReference type="Pfam" id="PF15754">
    <property type="entry name" value="SPESP1"/>
    <property type="match status" value="1"/>
</dbReference>
<dbReference type="GO" id="GO:0001669">
    <property type="term" value="C:acrosomal vesicle"/>
    <property type="evidence" value="ECO:0007669"/>
    <property type="project" value="UniProtKB-SubCell"/>
</dbReference>
<comment type="similarity">
    <text evidence="8">Belongs to the SPESP1 family.</text>
</comment>
<keyword evidence="5 10" id="KW-0732">Signal</keyword>
<keyword evidence="4" id="KW-0217">Developmental protein</keyword>
<feature type="signal peptide" evidence="10">
    <location>
        <begin position="1"/>
        <end position="19"/>
    </location>
</feature>
<feature type="region of interest" description="Disordered" evidence="9">
    <location>
        <begin position="141"/>
        <end position="197"/>
    </location>
</feature>
<dbReference type="EMBL" id="JBFSEQ010000002">
    <property type="protein sequence ID" value="KAL2790749.1"/>
    <property type="molecule type" value="Genomic_DNA"/>
</dbReference>
<organism evidence="11 12">
    <name type="scientific">Daubentonia madagascariensis</name>
    <name type="common">Aye-aye</name>
    <name type="synonym">Sciurus madagascariensis</name>
    <dbReference type="NCBI Taxonomy" id="31869"/>
    <lineage>
        <taxon>Eukaryota</taxon>
        <taxon>Metazoa</taxon>
        <taxon>Chordata</taxon>
        <taxon>Craniata</taxon>
        <taxon>Vertebrata</taxon>
        <taxon>Euteleostomi</taxon>
        <taxon>Mammalia</taxon>
        <taxon>Eutheria</taxon>
        <taxon>Euarchontoglires</taxon>
        <taxon>Primates</taxon>
        <taxon>Strepsirrhini</taxon>
        <taxon>Chiromyiformes</taxon>
        <taxon>Daubentoniidae</taxon>
        <taxon>Daubentonia</taxon>
    </lineage>
</organism>
<evidence type="ECO:0000256" key="6">
    <source>
        <dbReference type="ARBA" id="ARBA00023180"/>
    </source>
</evidence>
<evidence type="ECO:0000256" key="8">
    <source>
        <dbReference type="ARBA" id="ARBA00025763"/>
    </source>
</evidence>
<dbReference type="Proteomes" id="UP001610411">
    <property type="component" value="Unassembled WGS sequence"/>
</dbReference>
<keyword evidence="7" id="KW-0968">Cytoplasmic vesicle</keyword>
<comment type="caution">
    <text evidence="11">The sequence shown here is derived from an EMBL/GenBank/DDBJ whole genome shotgun (WGS) entry which is preliminary data.</text>
</comment>
<dbReference type="PANTHER" id="PTHR31667:SF2">
    <property type="entry name" value="SPERM EQUATORIAL SEGMENT PROTEIN 1"/>
    <property type="match status" value="1"/>
</dbReference>
<protein>
    <recommendedName>
        <fullName evidence="3">Sperm equatorial segment protein 1</fullName>
    </recommendedName>
</protein>
<evidence type="ECO:0000313" key="11">
    <source>
        <dbReference type="EMBL" id="KAL2790749.1"/>
    </source>
</evidence>
<comment type="subcellular location">
    <subcellularLocation>
        <location evidence="2">Cytoplasmic vesicle</location>
        <location evidence="2">Secretory vesicle</location>
        <location evidence="2">Acrosome</location>
    </subcellularLocation>
</comment>
<comment type="function">
    <text evidence="1">Involved in fertilization ability of sperm.</text>
</comment>
<name>A0ABD2EWP9_DAUMA</name>
<proteinExistence type="inferred from homology"/>
<sequence>MKPVVLLVALLLWPSSVPAYPSITVTPDEEQNLNHYVQVLENLILSVPTREPGREKKSKSPKNAYSMGSKVSKLKEIITHGEATPENDVLINPVSEETTASPTSGFTLEIGRKKRTKSTAFWSIKPNNVSVVLHAEEPYIENEEPEPEPEPVMRQTEAPKLSPTVTETSTSPPVTSLSRSTDLDISTESEDVPQLSGETEIEPTFETHPQILNNDDILKKISDINSQVRQALLSDSSNPQYKADIRASKEHLKRSLALAAAAEHKLEKMYRSHLFSLGQTSNEIDDIETVINMLYNSRSKLYEYLDINYVPPEMREKATTVFNTLKKILCVGQVETGSLIRKLL</sequence>
<evidence type="ECO:0000256" key="4">
    <source>
        <dbReference type="ARBA" id="ARBA00022473"/>
    </source>
</evidence>
<evidence type="ECO:0000256" key="2">
    <source>
        <dbReference type="ARBA" id="ARBA00004218"/>
    </source>
</evidence>
<feature type="non-terminal residue" evidence="11">
    <location>
        <position position="344"/>
    </location>
</feature>
<gene>
    <name evidence="11" type="ORF">WCI35_005879</name>
</gene>
<keyword evidence="12" id="KW-1185">Reference proteome</keyword>